<dbReference type="Gene3D" id="1.25.40.10">
    <property type="entry name" value="Tetratricopeptide repeat domain"/>
    <property type="match status" value="1"/>
</dbReference>
<protein>
    <submittedName>
        <fullName evidence="3">Glycosyltransferase</fullName>
        <ecNumber evidence="3">2.4.-.-</ecNumber>
    </submittedName>
</protein>
<organism evidence="3 4">
    <name type="scientific">Gluconacetobacter entanii</name>
    <dbReference type="NCBI Taxonomy" id="108528"/>
    <lineage>
        <taxon>Bacteria</taxon>
        <taxon>Pseudomonadati</taxon>
        <taxon>Pseudomonadota</taxon>
        <taxon>Alphaproteobacteria</taxon>
        <taxon>Acetobacterales</taxon>
        <taxon>Acetobacteraceae</taxon>
        <taxon>Gluconacetobacter</taxon>
    </lineage>
</organism>
<evidence type="ECO:0000259" key="2">
    <source>
        <dbReference type="Pfam" id="PF00534"/>
    </source>
</evidence>
<comment type="caution">
    <text evidence="3">The sequence shown here is derived from an EMBL/GenBank/DDBJ whole genome shotgun (WGS) entry which is preliminary data.</text>
</comment>
<keyword evidence="3" id="KW-0328">Glycosyltransferase</keyword>
<sequence length="774" mass="88716">MKFELKIKKSGGVYVTPTVHRIIRHGNHARDAGKWTEAIREYRQALQLDPSLYHIWIQYGHVAHSAGFEDEADAAYMQAAKLRPNTGEPHLHMGHWATKNGKIPKALNAYAIAENYADTRPDSLIAIRHRLPPTLAMSSEEVAETLRKATIRQHYYHNTPEELRTAAAQLEKLKDLFKGRQDQKSDEIVSLIDDIAPQLTDIKPDESKPGSDYRVVFDITDLIMHFRGDHRFPTGIQRVQVEVVIAGLRTYGTGQFDLCCFVPGREKWVQIHIDNFIELAYMSGSIENISEAEWQQARKELLIHLVSSEYYEVPEKTVLVNLGTSWFIYNYFLLVRNYKERGNFYYIPFVHDLIPVITPEYCAGGVVEDYITWVVGVYQHADFFLANSESTAVDLIRTAKKLGRDLNPENVVVVPLDADFRRPLQDEISTSLLHHWNLKEDSFALFVSTIEPRKNHLLAFEGWIELIHRHGKDAVPQLVCMGRKGWLYDRIDERLESSPELKEKITFISRTSDDELALLYRSCMFTVYPSHYEGWGLPITESLCYGKIPVIADNSSLPEAGAGFSLIFESNNLDAFVGCLEKVIFDSDWRKQQEKNISTNFRPRTWAQIADQINTTSINVSKLVKASKEIPRKVELGKYYPVSLYKKPQIWPSLESGEIFRLGFDWLWPETDRCRIGPNGGTLCITDLPVGKSLRMYIQVSGLTEKSCPFSISIDGDVILRSILERHTTRWILLDIPERKTPLLKVFIKGEQTEMWRMHPCGVEQILPYALSVV</sequence>
<feature type="domain" description="Glycosyl transferase family 1" evidence="2">
    <location>
        <begin position="439"/>
        <end position="596"/>
    </location>
</feature>
<reference evidence="3 4" key="1">
    <citation type="submission" date="2022-07" db="EMBL/GenBank/DDBJ databases">
        <title>Genome stability of Gluconacetobacter entanii AV429.</title>
        <authorList>
            <person name="Trcek J."/>
            <person name="Cepec E."/>
        </authorList>
    </citation>
    <scope>NUCLEOTIDE SEQUENCE [LARGE SCALE GENOMIC DNA]</scope>
    <source>
        <strain evidence="3 4">AV429_2022</strain>
    </source>
</reference>
<keyword evidence="1" id="KW-0802">TPR repeat</keyword>
<proteinExistence type="predicted"/>
<dbReference type="Pfam" id="PF00534">
    <property type="entry name" value="Glycos_transf_1"/>
    <property type="match status" value="1"/>
</dbReference>
<evidence type="ECO:0000313" key="3">
    <source>
        <dbReference type="EMBL" id="MCW4589882.1"/>
    </source>
</evidence>
<dbReference type="InterPro" id="IPR001296">
    <property type="entry name" value="Glyco_trans_1"/>
</dbReference>
<dbReference type="EC" id="2.4.-.-" evidence="3"/>
<evidence type="ECO:0000256" key="1">
    <source>
        <dbReference type="PROSITE-ProRule" id="PRU00339"/>
    </source>
</evidence>
<dbReference type="CDD" id="cd03809">
    <property type="entry name" value="GT4_MtfB-like"/>
    <property type="match status" value="1"/>
</dbReference>
<dbReference type="InterPro" id="IPR019734">
    <property type="entry name" value="TPR_rpt"/>
</dbReference>
<dbReference type="GO" id="GO:0016757">
    <property type="term" value="F:glycosyltransferase activity"/>
    <property type="evidence" value="ECO:0007669"/>
    <property type="project" value="UniProtKB-KW"/>
</dbReference>
<dbReference type="EMBL" id="JANGSQ010000091">
    <property type="protein sequence ID" value="MCW4589882.1"/>
    <property type="molecule type" value="Genomic_DNA"/>
</dbReference>
<feature type="repeat" description="TPR" evidence="1">
    <location>
        <begin position="19"/>
        <end position="52"/>
    </location>
</feature>
<keyword evidence="3" id="KW-0808">Transferase</keyword>
<dbReference type="PANTHER" id="PTHR46401">
    <property type="entry name" value="GLYCOSYLTRANSFERASE WBBK-RELATED"/>
    <property type="match status" value="1"/>
</dbReference>
<dbReference type="SUPFAM" id="SSF48452">
    <property type="entry name" value="TPR-like"/>
    <property type="match status" value="1"/>
</dbReference>
<dbReference type="Proteomes" id="UP001526337">
    <property type="component" value="Unassembled WGS sequence"/>
</dbReference>
<dbReference type="SUPFAM" id="SSF53756">
    <property type="entry name" value="UDP-Glycosyltransferase/glycogen phosphorylase"/>
    <property type="match status" value="1"/>
</dbReference>
<evidence type="ECO:0000313" key="4">
    <source>
        <dbReference type="Proteomes" id="UP001526337"/>
    </source>
</evidence>
<name>A0ABT3K470_9PROT</name>
<dbReference type="InterPro" id="IPR011990">
    <property type="entry name" value="TPR-like_helical_dom_sf"/>
</dbReference>
<dbReference type="RefSeq" id="WP_265176040.1">
    <property type="nucleotide sequence ID" value="NZ_JANGSQ010000091.1"/>
</dbReference>
<accession>A0ABT3K470</accession>
<gene>
    <name evidence="3" type="ORF">NO263_04730</name>
</gene>
<dbReference type="PROSITE" id="PS50005">
    <property type="entry name" value="TPR"/>
    <property type="match status" value="1"/>
</dbReference>
<dbReference type="PANTHER" id="PTHR46401:SF8">
    <property type="entry name" value="BLL6006 PROTEIN"/>
    <property type="match status" value="1"/>
</dbReference>
<keyword evidence="4" id="KW-1185">Reference proteome</keyword>
<dbReference type="Gene3D" id="3.40.50.2000">
    <property type="entry name" value="Glycogen Phosphorylase B"/>
    <property type="match status" value="1"/>
</dbReference>